<name>A0AAE3IV89_9BACI</name>
<dbReference type="Gene3D" id="3.30.70.270">
    <property type="match status" value="1"/>
</dbReference>
<dbReference type="GO" id="GO:0043709">
    <property type="term" value="P:cell adhesion involved in single-species biofilm formation"/>
    <property type="evidence" value="ECO:0007669"/>
    <property type="project" value="TreeGrafter"/>
</dbReference>
<gene>
    <name evidence="2" type="ORF">OEV98_11685</name>
</gene>
<dbReference type="InterPro" id="IPR050469">
    <property type="entry name" value="Diguanylate_Cyclase"/>
</dbReference>
<keyword evidence="2" id="KW-0548">Nucleotidyltransferase</keyword>
<accession>A0AAE3IV89</accession>
<dbReference type="InterPro" id="IPR043128">
    <property type="entry name" value="Rev_trsase/Diguanyl_cyclase"/>
</dbReference>
<dbReference type="PANTHER" id="PTHR45138">
    <property type="entry name" value="REGULATORY COMPONENTS OF SENSORY TRANSDUCTION SYSTEM"/>
    <property type="match status" value="1"/>
</dbReference>
<evidence type="ECO:0000313" key="2">
    <source>
        <dbReference type="EMBL" id="MCU9614223.1"/>
    </source>
</evidence>
<dbReference type="InterPro" id="IPR029016">
    <property type="entry name" value="GAF-like_dom_sf"/>
</dbReference>
<dbReference type="PROSITE" id="PS50887">
    <property type="entry name" value="GGDEF"/>
    <property type="match status" value="1"/>
</dbReference>
<dbReference type="CDD" id="cd01949">
    <property type="entry name" value="GGDEF"/>
    <property type="match status" value="1"/>
</dbReference>
<protein>
    <submittedName>
        <fullName evidence="2">Diguanylate cyclase</fullName>
        <ecNumber evidence="2">2.7.7.65</ecNumber>
    </submittedName>
</protein>
<dbReference type="AlphaFoldDB" id="A0AAE3IV89"/>
<dbReference type="SUPFAM" id="SSF55073">
    <property type="entry name" value="Nucleotide cyclase"/>
    <property type="match status" value="1"/>
</dbReference>
<evidence type="ECO:0000313" key="3">
    <source>
        <dbReference type="Proteomes" id="UP001209318"/>
    </source>
</evidence>
<dbReference type="EMBL" id="JAOUSF010000003">
    <property type="protein sequence ID" value="MCU9614223.1"/>
    <property type="molecule type" value="Genomic_DNA"/>
</dbReference>
<feature type="domain" description="GGDEF" evidence="1">
    <location>
        <begin position="489"/>
        <end position="616"/>
    </location>
</feature>
<evidence type="ECO:0000259" key="1">
    <source>
        <dbReference type="PROSITE" id="PS50887"/>
    </source>
</evidence>
<organism evidence="2 3">
    <name type="scientific">Perspicuibacillus lycopersici</name>
    <dbReference type="NCBI Taxonomy" id="1325689"/>
    <lineage>
        <taxon>Bacteria</taxon>
        <taxon>Bacillati</taxon>
        <taxon>Bacillota</taxon>
        <taxon>Bacilli</taxon>
        <taxon>Bacillales</taxon>
        <taxon>Bacillaceae</taxon>
        <taxon>Perspicuibacillus</taxon>
    </lineage>
</organism>
<sequence>MDQFESYLLLQFKSEIFEKLDIYNEGILLEKNVQSLIKLIEQYFHVENVQILVNRKTLKENQQLLMSNALNALSFFDEWQMEKFFTVRDDIEDQYLISHHAKFNKKLLLKNSKGIIKGVLLLQCPQEQLTYSAQFWDILAQSIYQYLKKLLQIMFMEYEKKKYKQLQQFTNLFHSSMDINAVLSEMNRSLNEIYPSFEYLFLLANDHVSERNLPIQPLDYTKNDTAAMEAFLTGTIRIEDDMEKKQTLLYFPLKGRQGIYGVLKLTAKDSIMIADTDIDFISILAQTASNAIENAHLYQQSEQLVVDLRLISKVSKELNSNLRLSEIVRYIVEVMRESFKANEVAFVLLKNNKMNVFPESTTYFNQPECKGILQFIKNHFDTLQESVFIGNFHLQENNDTRKYSSIMAEPLKKDGAVIGFAMVVHEQPYYFSFNTFKLFQSLTHHCSLAFTNSLLREELEELVITDYLTKLYSREYLDVNIKKSLETDEMGTFLLLDIDNFKIINDTYGHHVGDDVLIQIAKVIKDNLQEGDIAARWGGEEIAIYLANRSLDEGYMFAKQLVDLTTNFTNPIVTISCGVSYWDKECADTALNIFKRADEALYEAKTGGKNQAVANR</sequence>
<dbReference type="GO" id="GO:0005886">
    <property type="term" value="C:plasma membrane"/>
    <property type="evidence" value="ECO:0007669"/>
    <property type="project" value="TreeGrafter"/>
</dbReference>
<dbReference type="NCBIfam" id="TIGR00254">
    <property type="entry name" value="GGDEF"/>
    <property type="match status" value="1"/>
</dbReference>
<dbReference type="PANTHER" id="PTHR45138:SF9">
    <property type="entry name" value="DIGUANYLATE CYCLASE DGCM-RELATED"/>
    <property type="match status" value="1"/>
</dbReference>
<dbReference type="GO" id="GO:1902201">
    <property type="term" value="P:negative regulation of bacterial-type flagellum-dependent cell motility"/>
    <property type="evidence" value="ECO:0007669"/>
    <property type="project" value="TreeGrafter"/>
</dbReference>
<dbReference type="RefSeq" id="WP_263073463.1">
    <property type="nucleotide sequence ID" value="NZ_JAOUSF010000003.1"/>
</dbReference>
<dbReference type="SMART" id="SM00267">
    <property type="entry name" value="GGDEF"/>
    <property type="match status" value="1"/>
</dbReference>
<keyword evidence="2" id="KW-0808">Transferase</keyword>
<dbReference type="GO" id="GO:0052621">
    <property type="term" value="F:diguanylate cyclase activity"/>
    <property type="evidence" value="ECO:0007669"/>
    <property type="project" value="UniProtKB-EC"/>
</dbReference>
<dbReference type="SUPFAM" id="SSF55781">
    <property type="entry name" value="GAF domain-like"/>
    <property type="match status" value="2"/>
</dbReference>
<keyword evidence="3" id="KW-1185">Reference proteome</keyword>
<comment type="caution">
    <text evidence="2">The sequence shown here is derived from an EMBL/GenBank/DDBJ whole genome shotgun (WGS) entry which is preliminary data.</text>
</comment>
<reference evidence="2" key="1">
    <citation type="submission" date="2022-10" db="EMBL/GenBank/DDBJ databases">
        <title>Description of Fervidibacillus gen. nov. in the family Fervidibacillaceae fam. nov. with two species, Fervidibacillus albus sp. nov., and Fervidibacillus halotolerans sp. nov., isolated from tidal flat sediments.</title>
        <authorList>
            <person name="Kwon K.K."/>
            <person name="Yang S.-H."/>
        </authorList>
    </citation>
    <scope>NUCLEOTIDE SEQUENCE</scope>
    <source>
        <strain evidence="2">JCM 19140</strain>
    </source>
</reference>
<proteinExistence type="predicted"/>
<dbReference type="Gene3D" id="3.30.450.40">
    <property type="match status" value="2"/>
</dbReference>
<dbReference type="EC" id="2.7.7.65" evidence="2"/>
<dbReference type="InterPro" id="IPR000160">
    <property type="entry name" value="GGDEF_dom"/>
</dbReference>
<dbReference type="Pfam" id="PF00990">
    <property type="entry name" value="GGDEF"/>
    <property type="match status" value="1"/>
</dbReference>
<dbReference type="InterPro" id="IPR029787">
    <property type="entry name" value="Nucleotide_cyclase"/>
</dbReference>
<dbReference type="Proteomes" id="UP001209318">
    <property type="component" value="Unassembled WGS sequence"/>
</dbReference>